<evidence type="ECO:0000313" key="3">
    <source>
        <dbReference type="EMBL" id="UOG74980.1"/>
    </source>
</evidence>
<keyword evidence="2" id="KW-0812">Transmembrane</keyword>
<feature type="region of interest" description="Disordered" evidence="1">
    <location>
        <begin position="111"/>
        <end position="130"/>
    </location>
</feature>
<dbReference type="RefSeq" id="WP_243798722.1">
    <property type="nucleotide sequence ID" value="NZ_CP094669.1"/>
</dbReference>
<evidence type="ECO:0000256" key="2">
    <source>
        <dbReference type="SAM" id="Phobius"/>
    </source>
</evidence>
<accession>A0ABY4CXJ3</accession>
<keyword evidence="2" id="KW-1133">Transmembrane helix</keyword>
<feature type="transmembrane region" description="Helical" evidence="2">
    <location>
        <begin position="42"/>
        <end position="68"/>
    </location>
</feature>
<protein>
    <submittedName>
        <fullName evidence="3">Uncharacterized protein</fullName>
    </submittedName>
</protein>
<proteinExistence type="predicted"/>
<keyword evidence="2" id="KW-0472">Membrane</keyword>
<dbReference type="EMBL" id="CP094669">
    <property type="protein sequence ID" value="UOG74980.1"/>
    <property type="molecule type" value="Genomic_DNA"/>
</dbReference>
<name>A0ABY4CXJ3_9BACT</name>
<gene>
    <name evidence="3" type="ORF">MTX78_23050</name>
</gene>
<evidence type="ECO:0000256" key="1">
    <source>
        <dbReference type="SAM" id="MobiDB-lite"/>
    </source>
</evidence>
<reference evidence="3 4" key="1">
    <citation type="submission" date="2022-03" db="EMBL/GenBank/DDBJ databases">
        <title>Hymenobactersp. isolated from the air.</title>
        <authorList>
            <person name="Won M."/>
            <person name="Kwon S.-W."/>
        </authorList>
    </citation>
    <scope>NUCLEOTIDE SEQUENCE [LARGE SCALE GENOMIC DNA]</scope>
    <source>
        <strain evidence="3 4">KACC 21982</strain>
    </source>
</reference>
<keyword evidence="4" id="KW-1185">Reference proteome</keyword>
<organism evidence="3 4">
    <name type="scientific">Hymenobacter tibetensis</name>
    <dbReference type="NCBI Taxonomy" id="497967"/>
    <lineage>
        <taxon>Bacteria</taxon>
        <taxon>Pseudomonadati</taxon>
        <taxon>Bacteroidota</taxon>
        <taxon>Cytophagia</taxon>
        <taxon>Cytophagales</taxon>
        <taxon>Hymenobacteraceae</taxon>
        <taxon>Hymenobacter</taxon>
    </lineage>
</organism>
<dbReference type="Proteomes" id="UP000831113">
    <property type="component" value="Chromosome"/>
</dbReference>
<feature type="transmembrane region" description="Helical" evidence="2">
    <location>
        <begin position="80"/>
        <end position="108"/>
    </location>
</feature>
<sequence length="130" mass="13933">MKLGTVISYRSRFLLLTGILTGLVLGGSSVGLLLDHRFAERYLWLGFLTLGCWLMLAVQAFLAVVVMVRRLLGRRWVSALGWLLLVGLGAGVLGATLLPVTVLCGGGVSVGEPPPGNPEQIEADRLSEFK</sequence>
<evidence type="ECO:0000313" key="4">
    <source>
        <dbReference type="Proteomes" id="UP000831113"/>
    </source>
</evidence>